<comment type="caution">
    <text evidence="1">The sequence shown here is derived from an EMBL/GenBank/DDBJ whole genome shotgun (WGS) entry which is preliminary data.</text>
</comment>
<dbReference type="Proteomes" id="UP000275331">
    <property type="component" value="Unassembled WGS sequence"/>
</dbReference>
<dbReference type="OrthoDB" id="5815475at2"/>
<proteinExistence type="predicted"/>
<reference evidence="1 2" key="1">
    <citation type="submission" date="2018-10" db="EMBL/GenBank/DDBJ databases">
        <title>Transmission dynamics of multidrug resistant bacteria on intensive care unit surfaces.</title>
        <authorList>
            <person name="D'Souza A.W."/>
            <person name="Potter R.F."/>
            <person name="Wallace M."/>
            <person name="Shupe A."/>
            <person name="Patel S."/>
            <person name="Sun S."/>
            <person name="Gul D."/>
            <person name="Kwon J.H."/>
            <person name="Andleeb S."/>
            <person name="Burnham C.-A.D."/>
            <person name="Dantas G."/>
        </authorList>
    </citation>
    <scope>NUCLEOTIDE SEQUENCE [LARGE SCALE GENOMIC DNA]</scope>
    <source>
        <strain evidence="1 2">AS_373</strain>
    </source>
</reference>
<organism evidence="1 2">
    <name type="scientific">Atlantibacter subterraneus</name>
    <dbReference type="NCBI Taxonomy" id="255519"/>
    <lineage>
        <taxon>Bacteria</taxon>
        <taxon>Pseudomonadati</taxon>
        <taxon>Pseudomonadota</taxon>
        <taxon>Gammaproteobacteria</taxon>
        <taxon>Enterobacterales</taxon>
        <taxon>Enterobacteriaceae</taxon>
        <taxon>Atlantibacter</taxon>
    </lineage>
</organism>
<gene>
    <name evidence="1" type="ORF">EGT71_18770</name>
</gene>
<evidence type="ECO:0000313" key="2">
    <source>
        <dbReference type="Proteomes" id="UP000275331"/>
    </source>
</evidence>
<protein>
    <submittedName>
        <fullName evidence="1">Uncharacterized protein</fullName>
    </submittedName>
</protein>
<sequence>MNIATNPFKAEWSRRGNLLCHGHWIITFGGRSVELPESRREKDMGTRGIYSIIDPDDETFADGLPEDEWILENVEWLTDCFFDNAIPLDEENYRAFWKAVNKQDWRCTSCAGCM</sequence>
<dbReference type="EMBL" id="RHXB01000014">
    <property type="protein sequence ID" value="RSE23231.1"/>
    <property type="molecule type" value="Genomic_DNA"/>
</dbReference>
<dbReference type="AlphaFoldDB" id="A0A3R9FNS9"/>
<dbReference type="RefSeq" id="WP_125294736.1">
    <property type="nucleotide sequence ID" value="NZ_JAPTZM010000002.1"/>
</dbReference>
<accession>A0A3R9FNS9</accession>
<evidence type="ECO:0000313" key="1">
    <source>
        <dbReference type="EMBL" id="RSE23231.1"/>
    </source>
</evidence>
<name>A0A3R9FNS9_9ENTR</name>